<evidence type="ECO:0000256" key="1">
    <source>
        <dbReference type="ARBA" id="ARBA00001954"/>
    </source>
</evidence>
<dbReference type="InterPro" id="IPR001810">
    <property type="entry name" value="F-box_dom"/>
</dbReference>
<dbReference type="Proteomes" id="UP000094256">
    <property type="component" value="Chromosome"/>
</dbReference>
<dbReference type="GO" id="GO:0046872">
    <property type="term" value="F:metal ion binding"/>
    <property type="evidence" value="ECO:0007669"/>
    <property type="project" value="UniProtKB-KW"/>
</dbReference>
<keyword evidence="2" id="KW-0479">Metal-binding</keyword>
<dbReference type="STRING" id="1560345.AWL63_18400"/>
<dbReference type="PANTHER" id="PTHR13096:SF8">
    <property type="entry name" value="RIBOSOMAL OXYGENASE 1"/>
    <property type="match status" value="1"/>
</dbReference>
<proteinExistence type="predicted"/>
<dbReference type="PROSITE" id="PS51184">
    <property type="entry name" value="JMJC"/>
    <property type="match status" value="1"/>
</dbReference>
<reference evidence="6 7" key="1">
    <citation type="submission" date="2016-01" db="EMBL/GenBank/DDBJ databases">
        <title>Complete genome and mega plasmid sequence of Sphingomonas panacis DCY99 elicits systemic resistance in rice to Xanthomonas oryzae.</title>
        <authorList>
            <person name="Kim Y.J."/>
            <person name="Yang D.C."/>
            <person name="Sing P."/>
        </authorList>
    </citation>
    <scope>NUCLEOTIDE SEQUENCE [LARGE SCALE GENOMIC DNA]</scope>
    <source>
        <strain evidence="6 7">DCY99</strain>
    </source>
</reference>
<evidence type="ECO:0000313" key="7">
    <source>
        <dbReference type="Proteomes" id="UP000094256"/>
    </source>
</evidence>
<dbReference type="SMART" id="SM00558">
    <property type="entry name" value="JmjC"/>
    <property type="match status" value="1"/>
</dbReference>
<name>A0A1B3ZDV1_9SPHN</name>
<accession>A0A1B3ZDV1</accession>
<dbReference type="PANTHER" id="PTHR13096">
    <property type="entry name" value="MINA53 MYC INDUCED NUCLEAR ANTIGEN"/>
    <property type="match status" value="1"/>
</dbReference>
<evidence type="ECO:0000259" key="4">
    <source>
        <dbReference type="PROSITE" id="PS50181"/>
    </source>
</evidence>
<dbReference type="AlphaFoldDB" id="A0A1B3ZDV1"/>
<dbReference type="Pfam" id="PF08007">
    <property type="entry name" value="JmjC_2"/>
    <property type="match status" value="1"/>
</dbReference>
<feature type="domain" description="JmjC" evidence="5">
    <location>
        <begin position="79"/>
        <end position="235"/>
    </location>
</feature>
<protein>
    <recommendedName>
        <fullName evidence="8">JmjC domain-containing protein</fullName>
    </recommendedName>
</protein>
<gene>
    <name evidence="6" type="ORF">AWL63_18400</name>
</gene>
<evidence type="ECO:0000313" key="6">
    <source>
        <dbReference type="EMBL" id="AOH85613.1"/>
    </source>
</evidence>
<dbReference type="PROSITE" id="PS50181">
    <property type="entry name" value="FBOX"/>
    <property type="match status" value="1"/>
</dbReference>
<dbReference type="InterPro" id="IPR039994">
    <property type="entry name" value="NO66-like"/>
</dbReference>
<sequence length="395" mass="44663">MINFSMSRDEFRTLHFEQKPRFLRKCFDPAPYGWSLIDRALDLQDPTRELLKVLYNGRTEPSAYVEEFIDVGLRRRRILKDRLYNMIASGATIVLNRIELVSTPVRDICLEIGRFVGAQTSANAYASLGEEAATNVHWDTHDVFVVQVAGRKHWRLYEPTHPLPISSQVSNERKDEVPATPVFDDVVEAGDILYVPRGWWHRVVPVAGYDTIHFTVAVHTPLILDYLVWACASTLPDLVELRHSLLGDTHDAARVDEAAQVIAKALRDPAMLDAFYTRSQQRERVVTPFNIDALVKQADRPLAAQTRVTLNARQANAESPVIHVNGNPIHLMGDHERIVRQLADTTSIDIESLQARISDIPAEALQTLLRDLARADLIRLEAVVEPLREQLPADL</sequence>
<keyword evidence="3" id="KW-0408">Iron</keyword>
<comment type="cofactor">
    <cofactor evidence="1">
        <name>Fe(2+)</name>
        <dbReference type="ChEBI" id="CHEBI:29033"/>
    </cofactor>
</comment>
<dbReference type="InterPro" id="IPR003347">
    <property type="entry name" value="JmjC_dom"/>
</dbReference>
<dbReference type="KEGG" id="span:AWL63_18400"/>
<dbReference type="Gene3D" id="2.60.120.650">
    <property type="entry name" value="Cupin"/>
    <property type="match status" value="1"/>
</dbReference>
<evidence type="ECO:0000259" key="5">
    <source>
        <dbReference type="PROSITE" id="PS51184"/>
    </source>
</evidence>
<organism evidence="6 7">
    <name type="scientific">Sphingomonas panacis</name>
    <dbReference type="NCBI Taxonomy" id="1560345"/>
    <lineage>
        <taxon>Bacteria</taxon>
        <taxon>Pseudomonadati</taxon>
        <taxon>Pseudomonadota</taxon>
        <taxon>Alphaproteobacteria</taxon>
        <taxon>Sphingomonadales</taxon>
        <taxon>Sphingomonadaceae</taxon>
        <taxon>Sphingomonas</taxon>
    </lineage>
</organism>
<dbReference type="EMBL" id="CP014168">
    <property type="protein sequence ID" value="AOH85613.1"/>
    <property type="molecule type" value="Genomic_DNA"/>
</dbReference>
<evidence type="ECO:0000256" key="3">
    <source>
        <dbReference type="ARBA" id="ARBA00023004"/>
    </source>
</evidence>
<dbReference type="RefSeq" id="WP_069206147.1">
    <property type="nucleotide sequence ID" value="NZ_CP014168.1"/>
</dbReference>
<feature type="domain" description="F-box" evidence="4">
    <location>
        <begin position="354"/>
        <end position="395"/>
    </location>
</feature>
<evidence type="ECO:0008006" key="8">
    <source>
        <dbReference type="Google" id="ProtNLM"/>
    </source>
</evidence>
<keyword evidence="7" id="KW-1185">Reference proteome</keyword>
<dbReference type="SUPFAM" id="SSF51197">
    <property type="entry name" value="Clavaminate synthase-like"/>
    <property type="match status" value="1"/>
</dbReference>
<evidence type="ECO:0000256" key="2">
    <source>
        <dbReference type="ARBA" id="ARBA00022723"/>
    </source>
</evidence>